<dbReference type="PROSITE" id="PS00815">
    <property type="entry name" value="AIPM_HOMOCIT_SYNTH_1"/>
    <property type="match status" value="1"/>
</dbReference>
<organism evidence="4 5">
    <name type="scientific">Anaeromicropila populeti</name>
    <dbReference type="NCBI Taxonomy" id="37658"/>
    <lineage>
        <taxon>Bacteria</taxon>
        <taxon>Bacillati</taxon>
        <taxon>Bacillota</taxon>
        <taxon>Clostridia</taxon>
        <taxon>Lachnospirales</taxon>
        <taxon>Lachnospiraceae</taxon>
        <taxon>Anaeromicropila</taxon>
    </lineage>
</organism>
<dbReference type="GO" id="GO:0019752">
    <property type="term" value="P:carboxylic acid metabolic process"/>
    <property type="evidence" value="ECO:0007669"/>
    <property type="project" value="InterPro"/>
</dbReference>
<dbReference type="AlphaFoldDB" id="A0A1I6HV06"/>
<dbReference type="OrthoDB" id="9804858at2"/>
<dbReference type="InterPro" id="IPR000891">
    <property type="entry name" value="PYR_CT"/>
</dbReference>
<dbReference type="SUPFAM" id="SSF51569">
    <property type="entry name" value="Aldolase"/>
    <property type="match status" value="1"/>
</dbReference>
<dbReference type="PROSITE" id="PS00816">
    <property type="entry name" value="AIPM_HOMOCIT_SYNTH_2"/>
    <property type="match status" value="1"/>
</dbReference>
<keyword evidence="5" id="KW-1185">Reference proteome</keyword>
<dbReference type="STRING" id="37658.SAMN05661086_00319"/>
<protein>
    <submittedName>
        <fullName evidence="4">Homocitrate synthase NifV</fullName>
    </submittedName>
</protein>
<evidence type="ECO:0000256" key="2">
    <source>
        <dbReference type="RuleBase" id="RU003523"/>
    </source>
</evidence>
<dbReference type="GO" id="GO:0046912">
    <property type="term" value="F:acyltransferase activity, acyl groups converted into alkyl on transfer"/>
    <property type="evidence" value="ECO:0007669"/>
    <property type="project" value="InterPro"/>
</dbReference>
<dbReference type="PROSITE" id="PS50991">
    <property type="entry name" value="PYR_CT"/>
    <property type="match status" value="1"/>
</dbReference>
<dbReference type="Gene3D" id="3.20.20.70">
    <property type="entry name" value="Aldolase class I"/>
    <property type="match status" value="1"/>
</dbReference>
<evidence type="ECO:0000256" key="1">
    <source>
        <dbReference type="ARBA" id="ARBA00022679"/>
    </source>
</evidence>
<dbReference type="EMBL" id="FOYZ01000001">
    <property type="protein sequence ID" value="SFR58248.1"/>
    <property type="molecule type" value="Genomic_DNA"/>
</dbReference>
<dbReference type="PANTHER" id="PTHR42880">
    <property type="entry name" value="HOMOCITRATE SYNTHASE"/>
    <property type="match status" value="1"/>
</dbReference>
<dbReference type="PANTHER" id="PTHR42880:SF1">
    <property type="entry name" value="ISOPROPYLMALATE_HOMOCITRATE_CITRAMALATE SYNTHASE FAMILY PROTEIN"/>
    <property type="match status" value="1"/>
</dbReference>
<evidence type="ECO:0000313" key="5">
    <source>
        <dbReference type="Proteomes" id="UP000199659"/>
    </source>
</evidence>
<evidence type="ECO:0000259" key="3">
    <source>
        <dbReference type="PROSITE" id="PS50991"/>
    </source>
</evidence>
<reference evidence="4 5" key="1">
    <citation type="submission" date="2016-10" db="EMBL/GenBank/DDBJ databases">
        <authorList>
            <person name="de Groot N.N."/>
        </authorList>
    </citation>
    <scope>NUCLEOTIDE SEQUENCE [LARGE SCALE GENOMIC DNA]</scope>
    <source>
        <strain evidence="4 5">743A</strain>
    </source>
</reference>
<comment type="similarity">
    <text evidence="2">Belongs to the alpha-IPM synthase/homocitrate synthase family.</text>
</comment>
<dbReference type="InterPro" id="IPR013785">
    <property type="entry name" value="Aldolase_TIM"/>
</dbReference>
<feature type="domain" description="Pyruvate carboxyltransferase" evidence="3">
    <location>
        <begin position="5"/>
        <end position="254"/>
    </location>
</feature>
<dbReference type="Pfam" id="PF00682">
    <property type="entry name" value="HMGL-like"/>
    <property type="match status" value="1"/>
</dbReference>
<dbReference type="InterPro" id="IPR002034">
    <property type="entry name" value="AIPM/Hcit_synth_CS"/>
</dbReference>
<evidence type="ECO:0000313" key="4">
    <source>
        <dbReference type="EMBL" id="SFR58248.1"/>
    </source>
</evidence>
<dbReference type="Proteomes" id="UP000199659">
    <property type="component" value="Unassembled WGS sequence"/>
</dbReference>
<proteinExistence type="inferred from homology"/>
<sequence length="277" mass="31366">MRERRWIVDTTLRDGEQRPGIALRPEDKIQLALLLDDINVHEIEVGIPNVDTEGIDYVKEIMKKKKNSYISVWSRVNEEDVIYSVSCCPDIIHIGTPVSYVQIYSKLKKNKVWMQKTLARCVDIAMNHGVKVTVGFEDSSRADVGFMIHTARLLKDMGVETIRIADTVGVLTPCRTRTMIEEILEHVDINIEMHAHNDLGMAIANSIEGAKAGAKLIDCALFGIGERSGNCNMWEFLHAAERTFDFGIQKKKVREVEKAFEKIAGGNWNEWENSSSF</sequence>
<gene>
    <name evidence="4" type="ORF">SAMN05661086_00319</name>
</gene>
<accession>A0A1I6HV06</accession>
<keyword evidence="1 2" id="KW-0808">Transferase</keyword>
<dbReference type="RefSeq" id="WP_092558938.1">
    <property type="nucleotide sequence ID" value="NZ_FOYZ01000001.1"/>
</dbReference>
<name>A0A1I6HV06_9FIRM</name>